<accession>A0A382UWF5</accession>
<dbReference type="AlphaFoldDB" id="A0A382UWF5"/>
<keyword evidence="1" id="KW-1133">Transmembrane helix</keyword>
<gene>
    <name evidence="2" type="ORF">METZ01_LOCUS391450</name>
</gene>
<dbReference type="EMBL" id="UINC01147335">
    <property type="protein sequence ID" value="SVD38596.1"/>
    <property type="molecule type" value="Genomic_DNA"/>
</dbReference>
<feature type="transmembrane region" description="Helical" evidence="1">
    <location>
        <begin position="28"/>
        <end position="52"/>
    </location>
</feature>
<sequence length="116" mass="12618">MGREIDKSHKTALKENDKMKKFNCKATAVTFGLLWGGLIFLVHISNLTWPGYGQAALDVIASIYPGYHPTASFAQVLIGTLYGLLDGAVGGVLFAWLYNLWAEKFAGCIHCSHGAE</sequence>
<name>A0A382UWF5_9ZZZZ</name>
<keyword evidence="1" id="KW-0472">Membrane</keyword>
<keyword evidence="1" id="KW-0812">Transmembrane</keyword>
<reference evidence="2" key="1">
    <citation type="submission" date="2018-05" db="EMBL/GenBank/DDBJ databases">
        <authorList>
            <person name="Lanie J.A."/>
            <person name="Ng W.-L."/>
            <person name="Kazmierczak K.M."/>
            <person name="Andrzejewski T.M."/>
            <person name="Davidsen T.M."/>
            <person name="Wayne K.J."/>
            <person name="Tettelin H."/>
            <person name="Glass J.I."/>
            <person name="Rusch D."/>
            <person name="Podicherti R."/>
            <person name="Tsui H.-C.T."/>
            <person name="Winkler M.E."/>
        </authorList>
    </citation>
    <scope>NUCLEOTIDE SEQUENCE</scope>
</reference>
<organism evidence="2">
    <name type="scientific">marine metagenome</name>
    <dbReference type="NCBI Taxonomy" id="408172"/>
    <lineage>
        <taxon>unclassified sequences</taxon>
        <taxon>metagenomes</taxon>
        <taxon>ecological metagenomes</taxon>
    </lineage>
</organism>
<evidence type="ECO:0000256" key="1">
    <source>
        <dbReference type="SAM" id="Phobius"/>
    </source>
</evidence>
<protein>
    <submittedName>
        <fullName evidence="2">Uncharacterized protein</fullName>
    </submittedName>
</protein>
<feature type="transmembrane region" description="Helical" evidence="1">
    <location>
        <begin position="72"/>
        <end position="97"/>
    </location>
</feature>
<proteinExistence type="predicted"/>
<evidence type="ECO:0000313" key="2">
    <source>
        <dbReference type="EMBL" id="SVD38596.1"/>
    </source>
</evidence>